<accession>B7PAX8</accession>
<gene>
    <name evidence="2" type="ORF">IscW_ISCW002035</name>
</gene>
<evidence type="ECO:0000256" key="1">
    <source>
        <dbReference type="SAM" id="MobiDB-lite"/>
    </source>
</evidence>
<dbReference type="Proteomes" id="UP000001555">
    <property type="component" value="Unassembled WGS sequence"/>
</dbReference>
<name>B7PAX8_IXOSC</name>
<dbReference type="STRING" id="6945.B7PAX8"/>
<dbReference type="EMBL" id="DS673535">
    <property type="protein sequence ID" value="EEC03750.1"/>
    <property type="molecule type" value="Genomic_DNA"/>
</dbReference>
<dbReference type="VEuPathDB" id="VectorBase:ISCI002035"/>
<proteinExistence type="predicted"/>
<dbReference type="PANTHER" id="PTHR10825">
    <property type="entry name" value="RING FINGER DOMAIN-CONTAINING, POLYCOMB GROUP COMPONENT"/>
    <property type="match status" value="1"/>
</dbReference>
<dbReference type="VEuPathDB" id="VectorBase:ISCW002035"/>
<evidence type="ECO:0000313" key="2">
    <source>
        <dbReference type="EMBL" id="EEC03750.1"/>
    </source>
</evidence>
<evidence type="ECO:0000313" key="4">
    <source>
        <dbReference type="Proteomes" id="UP000001555"/>
    </source>
</evidence>
<dbReference type="EMBL" id="ABJB010577967">
    <property type="status" value="NOT_ANNOTATED_CDS"/>
    <property type="molecule type" value="Genomic_DNA"/>
</dbReference>
<dbReference type="EMBL" id="ABJB010863241">
    <property type="status" value="NOT_ANNOTATED_CDS"/>
    <property type="molecule type" value="Genomic_DNA"/>
</dbReference>
<sequence length="137" mass="15253">MGKNARERLCQGVRAHGRRICVSTDGGEMKQRREFYDQYPNAAAKVACLEDRGVLDASTRLIFSPQDTVSVSLEYFTGPTETLEPEDDGKEGVADPADGAGKEDRKQRRFLSCPAAFTVNHLRKFLRTKYALAPSLK</sequence>
<dbReference type="OrthoDB" id="1305878at2759"/>
<reference evidence="2 4" key="1">
    <citation type="submission" date="2008-03" db="EMBL/GenBank/DDBJ databases">
        <title>Annotation of Ixodes scapularis.</title>
        <authorList>
            <consortium name="Ixodes scapularis Genome Project Consortium"/>
            <person name="Caler E."/>
            <person name="Hannick L.I."/>
            <person name="Bidwell S."/>
            <person name="Joardar V."/>
            <person name="Thiagarajan M."/>
            <person name="Amedeo P."/>
            <person name="Galinsky K.J."/>
            <person name="Schobel S."/>
            <person name="Inman J."/>
            <person name="Hostetler J."/>
            <person name="Miller J."/>
            <person name="Hammond M."/>
            <person name="Megy K."/>
            <person name="Lawson D."/>
            <person name="Kodira C."/>
            <person name="Sutton G."/>
            <person name="Meyer J."/>
            <person name="Hill C.A."/>
            <person name="Birren B."/>
            <person name="Nene V."/>
            <person name="Collins F."/>
            <person name="Alarcon-Chaidez F."/>
            <person name="Wikel S."/>
            <person name="Strausberg R."/>
        </authorList>
    </citation>
    <scope>NUCLEOTIDE SEQUENCE [LARGE SCALE GENOMIC DNA]</scope>
    <source>
        <strain evidence="4">Wikel</strain>
        <strain evidence="2">Wikel colony</strain>
    </source>
</reference>
<dbReference type="EMBL" id="ABJB010418860">
    <property type="status" value="NOT_ANNOTATED_CDS"/>
    <property type="molecule type" value="Genomic_DNA"/>
</dbReference>
<dbReference type="VEuPathDB" id="VectorBase:ISCP_000853"/>
<keyword evidence="4" id="KW-1185">Reference proteome</keyword>
<protein>
    <submittedName>
        <fullName evidence="2 3">Polycomb complex protein bmi-1, putative</fullName>
    </submittedName>
</protein>
<evidence type="ECO:0000313" key="3">
    <source>
        <dbReference type="EnsemblMetazoa" id="ISCW002035-PA"/>
    </source>
</evidence>
<organism>
    <name type="scientific">Ixodes scapularis</name>
    <name type="common">Black-legged tick</name>
    <name type="synonym">Deer tick</name>
    <dbReference type="NCBI Taxonomy" id="6945"/>
    <lineage>
        <taxon>Eukaryota</taxon>
        <taxon>Metazoa</taxon>
        <taxon>Ecdysozoa</taxon>
        <taxon>Arthropoda</taxon>
        <taxon>Chelicerata</taxon>
        <taxon>Arachnida</taxon>
        <taxon>Acari</taxon>
        <taxon>Parasitiformes</taxon>
        <taxon>Ixodida</taxon>
        <taxon>Ixodoidea</taxon>
        <taxon>Ixodidae</taxon>
        <taxon>Ixodinae</taxon>
        <taxon>Ixodes</taxon>
    </lineage>
</organism>
<dbReference type="PaxDb" id="6945-B7PAX8"/>
<dbReference type="HOGENOM" id="CLU_1867344_0_0_1"/>
<dbReference type="InParanoid" id="B7PAX8"/>
<dbReference type="EnsemblMetazoa" id="ISCW002035-RA">
    <property type="protein sequence ID" value="ISCW002035-PA"/>
    <property type="gene ID" value="ISCW002035"/>
</dbReference>
<dbReference type="PANTHER" id="PTHR10825:SF29">
    <property type="entry name" value="POLYCOMB GROUP RING FINGER PROTEIN 1"/>
    <property type="match status" value="1"/>
</dbReference>
<reference evidence="3" key="2">
    <citation type="submission" date="2020-05" db="UniProtKB">
        <authorList>
            <consortium name="EnsemblMetazoa"/>
        </authorList>
    </citation>
    <scope>IDENTIFICATION</scope>
    <source>
        <strain evidence="3">wikel</strain>
    </source>
</reference>
<dbReference type="AlphaFoldDB" id="B7PAX8"/>
<feature type="region of interest" description="Disordered" evidence="1">
    <location>
        <begin position="79"/>
        <end position="106"/>
    </location>
</feature>
<dbReference type="Gene3D" id="3.10.20.90">
    <property type="entry name" value="Phosphatidylinositol 3-kinase Catalytic Subunit, Chain A, domain 1"/>
    <property type="match status" value="1"/>
</dbReference>